<reference evidence="12" key="1">
    <citation type="submission" date="2016-10" db="EMBL/GenBank/DDBJ databases">
        <authorList>
            <person name="Varghese N."/>
            <person name="Submissions S."/>
        </authorList>
    </citation>
    <scope>NUCLEOTIDE SEQUENCE [LARGE SCALE GENOMIC DNA]</scope>
    <source>
        <strain evidence="12">DSM 18579</strain>
    </source>
</reference>
<dbReference type="GO" id="GO:0005886">
    <property type="term" value="C:plasma membrane"/>
    <property type="evidence" value="ECO:0007669"/>
    <property type="project" value="UniProtKB-SubCell"/>
</dbReference>
<dbReference type="CDD" id="cd06261">
    <property type="entry name" value="TM_PBP2"/>
    <property type="match status" value="1"/>
</dbReference>
<keyword evidence="12" id="KW-1185">Reference proteome</keyword>
<dbReference type="GO" id="GO:0055085">
    <property type="term" value="P:transmembrane transport"/>
    <property type="evidence" value="ECO:0007669"/>
    <property type="project" value="InterPro"/>
</dbReference>
<accession>A0A1I0E116</accession>
<protein>
    <submittedName>
        <fullName evidence="11">Multiple sugar transport system permease protein</fullName>
    </submittedName>
</protein>
<keyword evidence="4" id="KW-1003">Cell membrane</keyword>
<proteinExistence type="inferred from homology"/>
<evidence type="ECO:0000313" key="11">
    <source>
        <dbReference type="EMBL" id="SET37867.1"/>
    </source>
</evidence>
<organism evidence="11 12">
    <name type="scientific">Thorsellia anophelis DSM 18579</name>
    <dbReference type="NCBI Taxonomy" id="1123402"/>
    <lineage>
        <taxon>Bacteria</taxon>
        <taxon>Pseudomonadati</taxon>
        <taxon>Pseudomonadota</taxon>
        <taxon>Gammaproteobacteria</taxon>
        <taxon>Enterobacterales</taxon>
        <taxon>Thorselliaceae</taxon>
        <taxon>Thorsellia</taxon>
    </lineage>
</organism>
<evidence type="ECO:0000256" key="2">
    <source>
        <dbReference type="ARBA" id="ARBA00009047"/>
    </source>
</evidence>
<feature type="transmembrane region" description="Helical" evidence="9">
    <location>
        <begin position="191"/>
        <end position="209"/>
    </location>
</feature>
<dbReference type="InterPro" id="IPR050901">
    <property type="entry name" value="BP-dep_ABC_trans_perm"/>
</dbReference>
<keyword evidence="6 9" id="KW-0812">Transmembrane</keyword>
<evidence type="ECO:0000256" key="5">
    <source>
        <dbReference type="ARBA" id="ARBA00022519"/>
    </source>
</evidence>
<dbReference type="Proteomes" id="UP000242642">
    <property type="component" value="Unassembled WGS sequence"/>
</dbReference>
<evidence type="ECO:0000256" key="3">
    <source>
        <dbReference type="ARBA" id="ARBA00022448"/>
    </source>
</evidence>
<dbReference type="InterPro" id="IPR000515">
    <property type="entry name" value="MetI-like"/>
</dbReference>
<evidence type="ECO:0000256" key="6">
    <source>
        <dbReference type="ARBA" id="ARBA00022692"/>
    </source>
</evidence>
<dbReference type="Pfam" id="PF00528">
    <property type="entry name" value="BPD_transp_1"/>
    <property type="match status" value="1"/>
</dbReference>
<feature type="transmembrane region" description="Helical" evidence="9">
    <location>
        <begin position="143"/>
        <end position="162"/>
    </location>
</feature>
<feature type="transmembrane region" description="Helical" evidence="9">
    <location>
        <begin position="20"/>
        <end position="44"/>
    </location>
</feature>
<gene>
    <name evidence="11" type="ORF">SAMN02583745_02183</name>
</gene>
<keyword evidence="11" id="KW-0762">Sugar transport</keyword>
<keyword evidence="7 9" id="KW-1133">Transmembrane helix</keyword>
<evidence type="ECO:0000313" key="12">
    <source>
        <dbReference type="Proteomes" id="UP000242642"/>
    </source>
</evidence>
<dbReference type="Gene3D" id="1.10.3720.10">
    <property type="entry name" value="MetI-like"/>
    <property type="match status" value="1"/>
</dbReference>
<dbReference type="SUPFAM" id="SSF161098">
    <property type="entry name" value="MetI-like"/>
    <property type="match status" value="1"/>
</dbReference>
<sequence>MSSPVSKLGNYIYHNRQKIIPSIILILIAITFLLPFLWMALTAFDKNASTILKMPNLTLDNFEAVLGKRDNYRSILIGLVMAFATGIGIVVIAILAAYPLSRYQLKNKRKILYSLLLISGLPAMAVTIPLYQMFFYLRIIDSIFFTIVLMIAGGIPYGVWLMKNFIDAVPVELEESAWVDGATRLQGIRRILFPVMLPGIFTIFIFNFAGTWGNFFTPFIFLNSSEKFPIAVTIYQFFGNYGMVEYGQLAAFSLLYTAPSIILYFIAQKYLSDGFRMGGATKG</sequence>
<evidence type="ECO:0000256" key="7">
    <source>
        <dbReference type="ARBA" id="ARBA00022989"/>
    </source>
</evidence>
<dbReference type="EMBL" id="FOHV01000021">
    <property type="protein sequence ID" value="SET37867.1"/>
    <property type="molecule type" value="Genomic_DNA"/>
</dbReference>
<dbReference type="PANTHER" id="PTHR32243">
    <property type="entry name" value="MALTOSE TRANSPORT SYSTEM PERMEASE-RELATED"/>
    <property type="match status" value="1"/>
</dbReference>
<keyword evidence="8 9" id="KW-0472">Membrane</keyword>
<dbReference type="PANTHER" id="PTHR32243:SF18">
    <property type="entry name" value="INNER MEMBRANE ABC TRANSPORTER PERMEASE PROTEIN YCJP"/>
    <property type="match status" value="1"/>
</dbReference>
<feature type="transmembrane region" description="Helical" evidence="9">
    <location>
        <begin position="246"/>
        <end position="267"/>
    </location>
</feature>
<evidence type="ECO:0000256" key="4">
    <source>
        <dbReference type="ARBA" id="ARBA00022475"/>
    </source>
</evidence>
<evidence type="ECO:0000256" key="8">
    <source>
        <dbReference type="ARBA" id="ARBA00023136"/>
    </source>
</evidence>
<dbReference type="InterPro" id="IPR035906">
    <property type="entry name" value="MetI-like_sf"/>
</dbReference>
<evidence type="ECO:0000256" key="9">
    <source>
        <dbReference type="RuleBase" id="RU363032"/>
    </source>
</evidence>
<evidence type="ECO:0000256" key="1">
    <source>
        <dbReference type="ARBA" id="ARBA00004429"/>
    </source>
</evidence>
<dbReference type="AlphaFoldDB" id="A0A1I0E116"/>
<dbReference type="PROSITE" id="PS50928">
    <property type="entry name" value="ABC_TM1"/>
    <property type="match status" value="1"/>
</dbReference>
<dbReference type="OrthoDB" id="9815445at2"/>
<comment type="similarity">
    <text evidence="2">Belongs to the binding-protein-dependent transport system permease family. MalFG subfamily.</text>
</comment>
<dbReference type="STRING" id="1123402.SAMN02583745_02183"/>
<feature type="transmembrane region" description="Helical" evidence="9">
    <location>
        <begin position="111"/>
        <end position="131"/>
    </location>
</feature>
<keyword evidence="3 9" id="KW-0813">Transport</keyword>
<keyword evidence="5" id="KW-0997">Cell inner membrane</keyword>
<dbReference type="RefSeq" id="WP_093320931.1">
    <property type="nucleotide sequence ID" value="NZ_FOHV01000021.1"/>
</dbReference>
<evidence type="ECO:0000259" key="10">
    <source>
        <dbReference type="PROSITE" id="PS50928"/>
    </source>
</evidence>
<feature type="domain" description="ABC transmembrane type-1" evidence="10">
    <location>
        <begin position="75"/>
        <end position="267"/>
    </location>
</feature>
<feature type="transmembrane region" description="Helical" evidence="9">
    <location>
        <begin position="75"/>
        <end position="99"/>
    </location>
</feature>
<comment type="subcellular location">
    <subcellularLocation>
        <location evidence="1">Cell inner membrane</location>
        <topology evidence="1">Multi-pass membrane protein</topology>
    </subcellularLocation>
    <subcellularLocation>
        <location evidence="9">Cell membrane</location>
        <topology evidence="9">Multi-pass membrane protein</topology>
    </subcellularLocation>
</comment>
<name>A0A1I0E116_9GAMM</name>